<dbReference type="AlphaFoldDB" id="A0A8S2Y718"/>
<comment type="caution">
    <text evidence="1">The sequence shown here is derived from an EMBL/GenBank/DDBJ whole genome shotgun (WGS) entry which is preliminary data.</text>
</comment>
<organism evidence="1 2">
    <name type="scientific">Rotaria magnacalcarata</name>
    <dbReference type="NCBI Taxonomy" id="392030"/>
    <lineage>
        <taxon>Eukaryota</taxon>
        <taxon>Metazoa</taxon>
        <taxon>Spiralia</taxon>
        <taxon>Gnathifera</taxon>
        <taxon>Rotifera</taxon>
        <taxon>Eurotatoria</taxon>
        <taxon>Bdelloidea</taxon>
        <taxon>Philodinida</taxon>
        <taxon>Philodinidae</taxon>
        <taxon>Rotaria</taxon>
    </lineage>
</organism>
<feature type="non-terminal residue" evidence="1">
    <location>
        <position position="59"/>
    </location>
</feature>
<evidence type="ECO:0000313" key="1">
    <source>
        <dbReference type="EMBL" id="CAF4543237.1"/>
    </source>
</evidence>
<dbReference type="Proteomes" id="UP000676336">
    <property type="component" value="Unassembled WGS sequence"/>
</dbReference>
<sequence length="59" mass="6601">GISYLTLAYIIREDERAHLTNSNESIPYLVGLLHEAVNTSDRRSNGLEARELCKGLSKL</sequence>
<protein>
    <submittedName>
        <fullName evidence="1">Uncharacterized protein</fullName>
    </submittedName>
</protein>
<proteinExistence type="predicted"/>
<feature type="non-terminal residue" evidence="1">
    <location>
        <position position="1"/>
    </location>
</feature>
<dbReference type="EMBL" id="CAJOBI010091206">
    <property type="protein sequence ID" value="CAF4543237.1"/>
    <property type="molecule type" value="Genomic_DNA"/>
</dbReference>
<reference evidence="1" key="1">
    <citation type="submission" date="2021-02" db="EMBL/GenBank/DDBJ databases">
        <authorList>
            <person name="Nowell W R."/>
        </authorList>
    </citation>
    <scope>NUCLEOTIDE SEQUENCE</scope>
</reference>
<evidence type="ECO:0000313" key="2">
    <source>
        <dbReference type="Proteomes" id="UP000676336"/>
    </source>
</evidence>
<name>A0A8S2Y718_9BILA</name>
<accession>A0A8S2Y718</accession>
<gene>
    <name evidence="1" type="ORF">SMN809_LOCUS36711</name>
</gene>